<evidence type="ECO:0000313" key="3">
    <source>
        <dbReference type="EMBL" id="TNV72022.1"/>
    </source>
</evidence>
<dbReference type="InterPro" id="IPR050249">
    <property type="entry name" value="Pseudomonas-type_ThrB"/>
</dbReference>
<protein>
    <recommendedName>
        <fullName evidence="2">Aminoglycoside phosphotransferase domain-containing protein</fullName>
    </recommendedName>
</protein>
<dbReference type="SUPFAM" id="SSF56112">
    <property type="entry name" value="Protein kinase-like (PK-like)"/>
    <property type="match status" value="1"/>
</dbReference>
<accession>A0A8J8NBJ8</accession>
<dbReference type="GO" id="GO:0019202">
    <property type="term" value="F:amino acid kinase activity"/>
    <property type="evidence" value="ECO:0007669"/>
    <property type="project" value="TreeGrafter"/>
</dbReference>
<dbReference type="PANTHER" id="PTHR21064:SF6">
    <property type="entry name" value="AMINOGLYCOSIDE PHOSPHOTRANSFERASE DOMAIN-CONTAINING PROTEIN"/>
    <property type="match status" value="1"/>
</dbReference>
<dbReference type="Gene3D" id="3.90.1200.10">
    <property type="match status" value="1"/>
</dbReference>
<reference evidence="3" key="1">
    <citation type="submission" date="2019-06" db="EMBL/GenBank/DDBJ databases">
        <authorList>
            <person name="Zheng W."/>
        </authorList>
    </citation>
    <scope>NUCLEOTIDE SEQUENCE</scope>
    <source>
        <strain evidence="3">QDHG01</strain>
    </source>
</reference>
<dbReference type="InterPro" id="IPR011009">
    <property type="entry name" value="Kinase-like_dom_sf"/>
</dbReference>
<comment type="caution">
    <text evidence="3">The sequence shown here is derived from an EMBL/GenBank/DDBJ whole genome shotgun (WGS) entry which is preliminary data.</text>
</comment>
<dbReference type="AlphaFoldDB" id="A0A8J8NBJ8"/>
<keyword evidence="4" id="KW-1185">Reference proteome</keyword>
<dbReference type="EMBL" id="RRYP01024853">
    <property type="protein sequence ID" value="TNV72022.1"/>
    <property type="molecule type" value="Genomic_DNA"/>
</dbReference>
<proteinExistence type="inferred from homology"/>
<comment type="similarity">
    <text evidence="1">Belongs to the pseudomonas-type ThrB family.</text>
</comment>
<gene>
    <name evidence="3" type="ORF">FGO68_gene14646</name>
</gene>
<name>A0A8J8NBJ8_HALGN</name>
<evidence type="ECO:0000256" key="1">
    <source>
        <dbReference type="ARBA" id="ARBA00038240"/>
    </source>
</evidence>
<evidence type="ECO:0000313" key="4">
    <source>
        <dbReference type="Proteomes" id="UP000785679"/>
    </source>
</evidence>
<sequence>MYDQKLIHTVGKWFALSHQASRRYSEKHGEQAAQVQMWDEIHDAILKGAPISEEDKAAMADPKQFGVIHGDINISNYFYVPEEETLFVFDWDQVQRGWYMWDFAQAIYFVFVTADTGDLFTGTGKFPECDPERFLAYIIEGYESVAGAGSVDREQLQRMIALRNYFVETFCREAIKQGDIPASMDGFCRIMLGYYEKKRAGFYDKKEDEGEKGGAGASE</sequence>
<dbReference type="Proteomes" id="UP000785679">
    <property type="component" value="Unassembled WGS sequence"/>
</dbReference>
<evidence type="ECO:0000259" key="2">
    <source>
        <dbReference type="Pfam" id="PF01636"/>
    </source>
</evidence>
<dbReference type="Pfam" id="PF01636">
    <property type="entry name" value="APH"/>
    <property type="match status" value="1"/>
</dbReference>
<dbReference type="InterPro" id="IPR002575">
    <property type="entry name" value="Aminoglycoside_PTrfase"/>
</dbReference>
<organism evidence="3 4">
    <name type="scientific">Halteria grandinella</name>
    <dbReference type="NCBI Taxonomy" id="5974"/>
    <lineage>
        <taxon>Eukaryota</taxon>
        <taxon>Sar</taxon>
        <taxon>Alveolata</taxon>
        <taxon>Ciliophora</taxon>
        <taxon>Intramacronucleata</taxon>
        <taxon>Spirotrichea</taxon>
        <taxon>Stichotrichia</taxon>
        <taxon>Sporadotrichida</taxon>
        <taxon>Halteriidae</taxon>
        <taxon>Halteria</taxon>
    </lineage>
</organism>
<dbReference type="PANTHER" id="PTHR21064">
    <property type="entry name" value="AMINOGLYCOSIDE PHOSPHOTRANSFERASE DOMAIN-CONTAINING PROTEIN-RELATED"/>
    <property type="match status" value="1"/>
</dbReference>
<feature type="domain" description="Aminoglycoside phosphotransferase" evidence="2">
    <location>
        <begin position="24"/>
        <end position="127"/>
    </location>
</feature>
<dbReference type="OrthoDB" id="9976641at2759"/>